<keyword evidence="3" id="KW-1185">Reference proteome</keyword>
<dbReference type="InterPro" id="IPR047122">
    <property type="entry name" value="Trans-enoyl_RdTase-like"/>
</dbReference>
<sequence>MTNPAQHEAPDWHEALWLRTRFGSLEVGEAPVPAPGPSEVVVRARAVAVNPVDAMNGIARRVVYPWLSYPAVLGSDVAGEVVAVGDGVTTLAVGDRVAGFAVGAERSRDSPAEGAFQSHVTLLATLCARLPDTLSFEDASVLPLALTTAAAGLFEADQLGLELPALGGPARGTTVLVLGAATSVGMNAVQLARSAGHRVVATASLGNAGLLRELGAESVVDYHDADAVDQLVRILDGHDLVGTLAVAGGSLPIALALDRARGVGGRRRIASAHPTPVTALRAALARRRGVHVSAIWGGSPKDTAVGPAVWNDYLPAALADGRHRAAPEARVVGHGLAAIPEALARLRAGARAEKFVVTL</sequence>
<dbReference type="OrthoDB" id="9801186at2"/>
<dbReference type="Gene3D" id="3.40.50.720">
    <property type="entry name" value="NAD(P)-binding Rossmann-like Domain"/>
    <property type="match status" value="1"/>
</dbReference>
<name>A0A1X7MU06_9MICO</name>
<evidence type="ECO:0000259" key="1">
    <source>
        <dbReference type="SMART" id="SM00829"/>
    </source>
</evidence>
<dbReference type="PANTHER" id="PTHR45348">
    <property type="entry name" value="HYPOTHETICAL OXIDOREDUCTASE (EUROFUNG)"/>
    <property type="match status" value="1"/>
</dbReference>
<dbReference type="InterPro" id="IPR036291">
    <property type="entry name" value="NAD(P)-bd_dom_sf"/>
</dbReference>
<dbReference type="SUPFAM" id="SSF51735">
    <property type="entry name" value="NAD(P)-binding Rossmann-fold domains"/>
    <property type="match status" value="1"/>
</dbReference>
<dbReference type="Gene3D" id="3.90.180.10">
    <property type="entry name" value="Medium-chain alcohol dehydrogenases, catalytic domain"/>
    <property type="match status" value="1"/>
</dbReference>
<dbReference type="SUPFAM" id="SSF50129">
    <property type="entry name" value="GroES-like"/>
    <property type="match status" value="1"/>
</dbReference>
<dbReference type="RefSeq" id="WP_085474706.1">
    <property type="nucleotide sequence ID" value="NZ_FXBM01000001.1"/>
</dbReference>
<dbReference type="InterPro" id="IPR020843">
    <property type="entry name" value="ER"/>
</dbReference>
<dbReference type="InterPro" id="IPR011032">
    <property type="entry name" value="GroES-like_sf"/>
</dbReference>
<dbReference type="AlphaFoldDB" id="A0A1X7MU06"/>
<gene>
    <name evidence="2" type="ORF">SAMN06295885_0143</name>
</gene>
<dbReference type="EMBL" id="FXBM01000001">
    <property type="protein sequence ID" value="SMH28312.1"/>
    <property type="molecule type" value="Genomic_DNA"/>
</dbReference>
<dbReference type="InterPro" id="IPR013154">
    <property type="entry name" value="ADH-like_N"/>
</dbReference>
<feature type="domain" description="Enoyl reductase (ER)" evidence="1">
    <location>
        <begin position="20"/>
        <end position="357"/>
    </location>
</feature>
<dbReference type="PANTHER" id="PTHR45348:SF2">
    <property type="entry name" value="ZINC-TYPE ALCOHOL DEHYDROGENASE-LIKE PROTEIN C2E1P3.01"/>
    <property type="match status" value="1"/>
</dbReference>
<protein>
    <submittedName>
        <fullName evidence="2">NADPH:quinone reductase</fullName>
    </submittedName>
</protein>
<dbReference type="Pfam" id="PF08240">
    <property type="entry name" value="ADH_N"/>
    <property type="match status" value="1"/>
</dbReference>
<dbReference type="GO" id="GO:0016651">
    <property type="term" value="F:oxidoreductase activity, acting on NAD(P)H"/>
    <property type="evidence" value="ECO:0007669"/>
    <property type="project" value="InterPro"/>
</dbReference>
<evidence type="ECO:0000313" key="3">
    <source>
        <dbReference type="Proteomes" id="UP000193711"/>
    </source>
</evidence>
<dbReference type="Proteomes" id="UP000193711">
    <property type="component" value="Unassembled WGS sequence"/>
</dbReference>
<dbReference type="STRING" id="1891671.SAMN06295885_0143"/>
<dbReference type="SMART" id="SM00829">
    <property type="entry name" value="PKS_ER"/>
    <property type="match status" value="1"/>
</dbReference>
<reference evidence="3" key="1">
    <citation type="submission" date="2017-04" db="EMBL/GenBank/DDBJ databases">
        <authorList>
            <person name="Varghese N."/>
            <person name="Submissions S."/>
        </authorList>
    </citation>
    <scope>NUCLEOTIDE SEQUENCE [LARGE SCALE GENOMIC DNA]</scope>
    <source>
        <strain evidence="3">VKM Ac-2121</strain>
    </source>
</reference>
<dbReference type="CDD" id="cd08249">
    <property type="entry name" value="enoyl_reductase_like"/>
    <property type="match status" value="1"/>
</dbReference>
<organism evidence="2 3">
    <name type="scientific">Rathayibacter oskolensis</name>
    <dbReference type="NCBI Taxonomy" id="1891671"/>
    <lineage>
        <taxon>Bacteria</taxon>
        <taxon>Bacillati</taxon>
        <taxon>Actinomycetota</taxon>
        <taxon>Actinomycetes</taxon>
        <taxon>Micrococcales</taxon>
        <taxon>Microbacteriaceae</taxon>
        <taxon>Rathayibacter</taxon>
    </lineage>
</organism>
<proteinExistence type="predicted"/>
<evidence type="ECO:0000313" key="2">
    <source>
        <dbReference type="EMBL" id="SMH28312.1"/>
    </source>
</evidence>
<accession>A0A1X7MU06</accession>